<reference evidence="2" key="2">
    <citation type="journal article" date="2016" name="Genome Announc.">
        <title>Draft Genome Sequences of Two Novel Amoeba-Resistant Intranuclear Bacteria, 'Candidatus Berkiella cookevillensis' and 'Candidatus Berkiella aquae'.</title>
        <authorList>
            <person name="Mehari Y.T."/>
            <person name="Arivett B.A."/>
            <person name="Farone A.L."/>
            <person name="Gunderson J.H."/>
            <person name="Farone M.B."/>
        </authorList>
    </citation>
    <scope>NUCLEOTIDE SEQUENCE</scope>
    <source>
        <strain evidence="2">HT99</strain>
    </source>
</reference>
<evidence type="ECO:0000313" key="1">
    <source>
        <dbReference type="EMBL" id="KRG22434.1"/>
    </source>
</evidence>
<accession>A0A0Q9YXG4</accession>
<sequence length="268" mass="30526">MQNGPTSEEFEKLFKESRVYLGELSQFFEDEVTLLMGPARAVTKYITAFLYKVALQNTNKNCEHLDEMMETSKLDAAKLVAYLERTEEFLQKRARSSKDSATFIPVDYHSQVAASLQDKLTQCQALLQEARAFHPESKKPAKSWLSLHLHFAQALPNIWATGYGLGLKSVDKHAPLNRLQEIHEHLLAIRQKSDADIKITKTTAKAMQIDCFTGVPPQECDYHQHAPALLPLMDNFKSLMEQKNIHQHVTKEDVHHAIKTEYPTPALK</sequence>
<dbReference type="EMBL" id="LKAJ01000002">
    <property type="protein sequence ID" value="KRG22434.1"/>
    <property type="molecule type" value="Genomic_DNA"/>
</dbReference>
<evidence type="ECO:0000313" key="3">
    <source>
        <dbReference type="Proteomes" id="UP000051497"/>
    </source>
</evidence>
<protein>
    <submittedName>
        <fullName evidence="1">Uncharacterized protein</fullName>
    </submittedName>
</protein>
<name>A0A0Q9YXG4_9GAMM</name>
<dbReference type="AlphaFoldDB" id="A0A0Q9YXG4"/>
<reference evidence="1" key="1">
    <citation type="submission" date="2015-09" db="EMBL/GenBank/DDBJ databases">
        <title>Draft Genome Sequences of Two Novel Amoeba-resistant Intranuclear Bacteria, Candidatus Berkiella cookevillensis and Candidatus Berkiella aquae.</title>
        <authorList>
            <person name="Mehari Y.T."/>
            <person name="Arivett B.A."/>
            <person name="Farone A.L."/>
            <person name="Gunderson J.H."/>
            <person name="Farone M.B."/>
        </authorList>
    </citation>
    <scope>NUCLEOTIDE SEQUENCE [LARGE SCALE GENOMIC DNA]</scope>
    <source>
        <strain evidence="1">HT99</strain>
    </source>
</reference>
<dbReference type="RefSeq" id="WP_075065483.1">
    <property type="nucleotide sequence ID" value="NZ_LKAJ02000001.1"/>
</dbReference>
<reference evidence="2" key="3">
    <citation type="submission" date="2021-06" db="EMBL/GenBank/DDBJ databases">
        <title>Genomic Description and Analysis of Intracellular Bacteria, Candidatus Berkiella cookevillensis and Candidatus Berkiella aquae.</title>
        <authorList>
            <person name="Kidane D.T."/>
            <person name="Mehari Y.T."/>
            <person name="Rice F.C."/>
            <person name="Arivett B.A."/>
            <person name="Farone A.L."/>
            <person name="Berk S.G."/>
            <person name="Farone M.B."/>
        </authorList>
    </citation>
    <scope>NUCLEOTIDE SEQUENCE</scope>
    <source>
        <strain evidence="2">HT99</strain>
    </source>
</reference>
<gene>
    <name evidence="1" type="ORF">HT99x_00857</name>
    <name evidence="2" type="ORF">HT99x_013060</name>
</gene>
<dbReference type="EMBL" id="LKAJ02000001">
    <property type="protein sequence ID" value="MCS5712365.1"/>
    <property type="molecule type" value="Genomic_DNA"/>
</dbReference>
<organism evidence="1">
    <name type="scientific">Candidatus Berkiella aquae</name>
    <dbReference type="NCBI Taxonomy" id="295108"/>
    <lineage>
        <taxon>Bacteria</taxon>
        <taxon>Pseudomonadati</taxon>
        <taxon>Pseudomonadota</taxon>
        <taxon>Gammaproteobacteria</taxon>
        <taxon>Candidatus Berkiellales</taxon>
        <taxon>Candidatus Berkiellaceae</taxon>
        <taxon>Candidatus Berkiella</taxon>
    </lineage>
</organism>
<dbReference type="Proteomes" id="UP000051497">
    <property type="component" value="Unassembled WGS sequence"/>
</dbReference>
<comment type="caution">
    <text evidence="1">The sequence shown here is derived from an EMBL/GenBank/DDBJ whole genome shotgun (WGS) entry which is preliminary data.</text>
</comment>
<keyword evidence="3" id="KW-1185">Reference proteome</keyword>
<evidence type="ECO:0000313" key="2">
    <source>
        <dbReference type="EMBL" id="MCS5712365.1"/>
    </source>
</evidence>
<proteinExistence type="predicted"/>